<sequence>MEPRSEAELAEAVAGAAGPLRVVGGGTRPIGAPVAGDPLPVAGLAGVSLYEPGALTLVAAAGTPLAEVEQTLAVEGQRLGFEPMDHRPLLGRAGVPTIGGVAAANVSGPRRIQAGACRDSLLGVRFVDGRGAVLKNGGRVMKNVTGYDLVKLMAGAFGTLGVLTEVAFKVQAIPETEATLVATGLDAGEAVDRLSAALGSPYDITGAAHLGPGCGAPEARTVVRIEGLADSVRYRAGALKSALGGDWQVIGDEASAALWREVRDVAPFAAGDAPVWRVSVKPSDGPVLVAVLEQAGLAKRAILDWGGGLVWVEVDDDPGDGGAAAIRDELARLGGHATLVRGSDALRARVPVFQPEPAPLAAISAGLRAKFDPRGILNPGLMGRC</sequence>
<evidence type="ECO:0000256" key="2">
    <source>
        <dbReference type="ARBA" id="ARBA00022827"/>
    </source>
</evidence>
<keyword evidence="1" id="KW-0285">Flavoprotein</keyword>
<dbReference type="Gene3D" id="3.30.465.10">
    <property type="match status" value="1"/>
</dbReference>
<dbReference type="InterPro" id="IPR006094">
    <property type="entry name" value="Oxid_FAD_bind_N"/>
</dbReference>
<dbReference type="GO" id="GO:0003824">
    <property type="term" value="F:catalytic activity"/>
    <property type="evidence" value="ECO:0007669"/>
    <property type="project" value="InterPro"/>
</dbReference>
<dbReference type="Proteomes" id="UP000237655">
    <property type="component" value="Chromosome"/>
</dbReference>
<keyword evidence="5" id="KW-1185">Reference proteome</keyword>
<dbReference type="RefSeq" id="WP_106472144.1">
    <property type="nucleotide sequence ID" value="NZ_CP027665.1"/>
</dbReference>
<feature type="domain" description="FAD-binding PCMH-type" evidence="3">
    <location>
        <begin position="1"/>
        <end position="173"/>
    </location>
</feature>
<proteinExistence type="predicted"/>
<evidence type="ECO:0000256" key="1">
    <source>
        <dbReference type="ARBA" id="ARBA00022630"/>
    </source>
</evidence>
<name>A0A2S0MPQ7_9RHOB</name>
<dbReference type="InterPro" id="IPR036318">
    <property type="entry name" value="FAD-bd_PCMH-like_sf"/>
</dbReference>
<reference evidence="5" key="1">
    <citation type="submission" date="2018-03" db="EMBL/GenBank/DDBJ databases">
        <title>Genomic analysis of the strain SH-1 isolated from shrimp intestine.</title>
        <authorList>
            <person name="Kim Y.-S."/>
            <person name="Kim S.-E."/>
            <person name="Kim K.-H."/>
        </authorList>
    </citation>
    <scope>NUCLEOTIDE SEQUENCE [LARGE SCALE GENOMIC DNA]</scope>
    <source>
        <strain evidence="5">SH-1</strain>
    </source>
</reference>
<organism evidence="4 5">
    <name type="scientific">Pukyongiella litopenaei</name>
    <dbReference type="NCBI Taxonomy" id="2605946"/>
    <lineage>
        <taxon>Bacteria</taxon>
        <taxon>Pseudomonadati</taxon>
        <taxon>Pseudomonadota</taxon>
        <taxon>Alphaproteobacteria</taxon>
        <taxon>Rhodobacterales</taxon>
        <taxon>Paracoccaceae</taxon>
        <taxon>Pukyongiella</taxon>
    </lineage>
</organism>
<dbReference type="PANTHER" id="PTHR11748">
    <property type="entry name" value="D-LACTATE DEHYDROGENASE"/>
    <property type="match status" value="1"/>
</dbReference>
<dbReference type="InterPro" id="IPR016164">
    <property type="entry name" value="FAD-linked_Oxase-like_C"/>
</dbReference>
<accession>A0A2S0MPQ7</accession>
<dbReference type="AlphaFoldDB" id="A0A2S0MPQ7"/>
<dbReference type="InterPro" id="IPR016166">
    <property type="entry name" value="FAD-bd_PCMH"/>
</dbReference>
<evidence type="ECO:0000259" key="3">
    <source>
        <dbReference type="PROSITE" id="PS51387"/>
    </source>
</evidence>
<dbReference type="InterPro" id="IPR016169">
    <property type="entry name" value="FAD-bd_PCMH_sub2"/>
</dbReference>
<dbReference type="KEGG" id="thas:C6Y53_09010"/>
<dbReference type="Pfam" id="PF01565">
    <property type="entry name" value="FAD_binding_4"/>
    <property type="match status" value="1"/>
</dbReference>
<protein>
    <submittedName>
        <fullName evidence="4">FAD-binding protein</fullName>
    </submittedName>
</protein>
<dbReference type="SUPFAM" id="SSF55103">
    <property type="entry name" value="FAD-linked oxidases, C-terminal domain"/>
    <property type="match status" value="1"/>
</dbReference>
<dbReference type="PANTHER" id="PTHR11748:SF103">
    <property type="entry name" value="GLYCOLATE OXIDASE SUBUNIT GLCE"/>
    <property type="match status" value="1"/>
</dbReference>
<dbReference type="SUPFAM" id="SSF56176">
    <property type="entry name" value="FAD-binding/transporter-associated domain-like"/>
    <property type="match status" value="1"/>
</dbReference>
<evidence type="ECO:0000313" key="4">
    <source>
        <dbReference type="EMBL" id="AVO37826.1"/>
    </source>
</evidence>
<keyword evidence="2" id="KW-0274">FAD</keyword>
<gene>
    <name evidence="4" type="ORF">C6Y53_09010</name>
</gene>
<dbReference type="EMBL" id="CP027665">
    <property type="protein sequence ID" value="AVO37826.1"/>
    <property type="molecule type" value="Genomic_DNA"/>
</dbReference>
<dbReference type="GO" id="GO:0071949">
    <property type="term" value="F:FAD binding"/>
    <property type="evidence" value="ECO:0007669"/>
    <property type="project" value="InterPro"/>
</dbReference>
<evidence type="ECO:0000313" key="5">
    <source>
        <dbReference type="Proteomes" id="UP000237655"/>
    </source>
</evidence>
<dbReference type="PROSITE" id="PS51387">
    <property type="entry name" value="FAD_PCMH"/>
    <property type="match status" value="1"/>
</dbReference>